<evidence type="ECO:0000256" key="1">
    <source>
        <dbReference type="ARBA" id="ARBA00004442"/>
    </source>
</evidence>
<reference evidence="9" key="1">
    <citation type="journal article" date="2019" name="Int. J. Syst. Evol. Microbiol.">
        <title>The Global Catalogue of Microorganisms (GCM) 10K type strain sequencing project: providing services to taxonomists for standard genome sequencing and annotation.</title>
        <authorList>
            <consortium name="The Broad Institute Genomics Platform"/>
            <consortium name="The Broad Institute Genome Sequencing Center for Infectious Disease"/>
            <person name="Wu L."/>
            <person name="Ma J."/>
        </authorList>
    </citation>
    <scope>NUCLEOTIDE SEQUENCE [LARGE SCALE GENOMIC DNA]</scope>
    <source>
        <strain evidence="9">KCTC 42217</strain>
    </source>
</reference>
<evidence type="ECO:0000313" key="8">
    <source>
        <dbReference type="EMBL" id="MFD2162718.1"/>
    </source>
</evidence>
<dbReference type="Proteomes" id="UP001597387">
    <property type="component" value="Unassembled WGS sequence"/>
</dbReference>
<sequence>MLDKRPDSSLTRQDFFKTEDDANAALIGIYDALQSCVGKFWMWGESRGDLISAGASGNNTYPYFQLFEPNRFDSNQRNINILDWQSAYLLIGRANVVITDVPGITKKDNNFTEQESNSIVGQARFMRALAYYYLVRSFNEIPLVTVAPNSDAVDYRPFKTSPENILKSIEEDLAFAEQHVPVQYALAKDTRGLVTKGAVNALQADVYLWEAKYDLSAAASKKVLDNQSLYNLVPGEDWLTIFSLKNTNESIFEVQFDYTKLETNDLRGVSGAYLVNNALIGDFTNEFDVIRGKDVTYFTGGMFWKYTGLSKTTDLRRPTNDPNFIIYRLPDVMLMRAEALANGTFEQKEEAIGLINEVRARAGIGLYEVSGGYSTETLVDYILKERAMELAMEGKRWFDLLRVARNYNRPQMLVDLILRSRTPGERSLIRSRIIDPRSWFLPINQEELNANPNLVQNPFYK</sequence>
<evidence type="ECO:0000259" key="7">
    <source>
        <dbReference type="Pfam" id="PF14322"/>
    </source>
</evidence>
<dbReference type="CDD" id="cd08977">
    <property type="entry name" value="SusD"/>
    <property type="match status" value="1"/>
</dbReference>
<keyword evidence="5" id="KW-0998">Cell outer membrane</keyword>
<gene>
    <name evidence="8" type="ORF">ACFSJU_09975</name>
</gene>
<comment type="subcellular location">
    <subcellularLocation>
        <location evidence="1">Cell outer membrane</location>
    </subcellularLocation>
</comment>
<feature type="domain" description="RagB/SusD" evidence="6">
    <location>
        <begin position="281"/>
        <end position="460"/>
    </location>
</feature>
<comment type="similarity">
    <text evidence="2">Belongs to the SusD family.</text>
</comment>
<feature type="domain" description="SusD-like N-terminal" evidence="7">
    <location>
        <begin position="2"/>
        <end position="208"/>
    </location>
</feature>
<evidence type="ECO:0000256" key="2">
    <source>
        <dbReference type="ARBA" id="ARBA00006275"/>
    </source>
</evidence>
<proteinExistence type="inferred from homology"/>
<dbReference type="SUPFAM" id="SSF48452">
    <property type="entry name" value="TPR-like"/>
    <property type="match status" value="1"/>
</dbReference>
<dbReference type="InterPro" id="IPR012944">
    <property type="entry name" value="SusD_RagB_dom"/>
</dbReference>
<evidence type="ECO:0000256" key="3">
    <source>
        <dbReference type="ARBA" id="ARBA00022729"/>
    </source>
</evidence>
<dbReference type="Pfam" id="PF07980">
    <property type="entry name" value="SusD_RagB"/>
    <property type="match status" value="1"/>
</dbReference>
<name>A0ABW4ZKV6_9SPHI</name>
<comment type="caution">
    <text evidence="8">The sequence shown here is derived from an EMBL/GenBank/DDBJ whole genome shotgun (WGS) entry which is preliminary data.</text>
</comment>
<evidence type="ECO:0000256" key="4">
    <source>
        <dbReference type="ARBA" id="ARBA00023136"/>
    </source>
</evidence>
<dbReference type="EMBL" id="JBHUHZ010000001">
    <property type="protein sequence ID" value="MFD2162718.1"/>
    <property type="molecule type" value="Genomic_DNA"/>
</dbReference>
<evidence type="ECO:0000259" key="6">
    <source>
        <dbReference type="Pfam" id="PF07980"/>
    </source>
</evidence>
<evidence type="ECO:0000256" key="5">
    <source>
        <dbReference type="ARBA" id="ARBA00023237"/>
    </source>
</evidence>
<keyword evidence="3" id="KW-0732">Signal</keyword>
<evidence type="ECO:0000313" key="9">
    <source>
        <dbReference type="Proteomes" id="UP001597387"/>
    </source>
</evidence>
<protein>
    <submittedName>
        <fullName evidence="8">RagB/SusD family nutrient uptake outer membrane protein</fullName>
    </submittedName>
</protein>
<accession>A0ABW4ZKV6</accession>
<dbReference type="Gene3D" id="1.25.40.390">
    <property type="match status" value="1"/>
</dbReference>
<dbReference type="InterPro" id="IPR033985">
    <property type="entry name" value="SusD-like_N"/>
</dbReference>
<keyword evidence="9" id="KW-1185">Reference proteome</keyword>
<keyword evidence="4" id="KW-0472">Membrane</keyword>
<organism evidence="8 9">
    <name type="scientific">Paradesertivirga mongoliensis</name>
    <dbReference type="NCBI Taxonomy" id="2100740"/>
    <lineage>
        <taxon>Bacteria</taxon>
        <taxon>Pseudomonadati</taxon>
        <taxon>Bacteroidota</taxon>
        <taxon>Sphingobacteriia</taxon>
        <taxon>Sphingobacteriales</taxon>
        <taxon>Sphingobacteriaceae</taxon>
        <taxon>Paradesertivirga</taxon>
    </lineage>
</organism>
<dbReference type="Pfam" id="PF14322">
    <property type="entry name" value="SusD-like_3"/>
    <property type="match status" value="1"/>
</dbReference>
<dbReference type="InterPro" id="IPR011990">
    <property type="entry name" value="TPR-like_helical_dom_sf"/>
</dbReference>
<dbReference type="RefSeq" id="WP_255903051.1">
    <property type="nucleotide sequence ID" value="NZ_JAFMZO010000003.1"/>
</dbReference>